<dbReference type="Proteomes" id="UP000283269">
    <property type="component" value="Unassembled WGS sequence"/>
</dbReference>
<dbReference type="AlphaFoldDB" id="A0A409XIC7"/>
<protein>
    <submittedName>
        <fullName evidence="1">Uncharacterized protein</fullName>
    </submittedName>
</protein>
<evidence type="ECO:0000313" key="1">
    <source>
        <dbReference type="EMBL" id="PPQ90481.1"/>
    </source>
</evidence>
<name>A0A409XIC7_PSICY</name>
<gene>
    <name evidence="1" type="ORF">CVT25_014999</name>
</gene>
<accession>A0A409XIC7</accession>
<organism evidence="1 2">
    <name type="scientific">Psilocybe cyanescens</name>
    <dbReference type="NCBI Taxonomy" id="93625"/>
    <lineage>
        <taxon>Eukaryota</taxon>
        <taxon>Fungi</taxon>
        <taxon>Dikarya</taxon>
        <taxon>Basidiomycota</taxon>
        <taxon>Agaricomycotina</taxon>
        <taxon>Agaricomycetes</taxon>
        <taxon>Agaricomycetidae</taxon>
        <taxon>Agaricales</taxon>
        <taxon>Agaricineae</taxon>
        <taxon>Strophariaceae</taxon>
        <taxon>Psilocybe</taxon>
    </lineage>
</organism>
<evidence type="ECO:0000313" key="2">
    <source>
        <dbReference type="Proteomes" id="UP000283269"/>
    </source>
</evidence>
<keyword evidence="2" id="KW-1185">Reference proteome</keyword>
<proteinExistence type="predicted"/>
<comment type="caution">
    <text evidence="1">The sequence shown here is derived from an EMBL/GenBank/DDBJ whole genome shotgun (WGS) entry which is preliminary data.</text>
</comment>
<dbReference type="InParanoid" id="A0A409XIC7"/>
<reference evidence="1 2" key="1">
    <citation type="journal article" date="2018" name="Evol. Lett.">
        <title>Horizontal gene cluster transfer increased hallucinogenic mushroom diversity.</title>
        <authorList>
            <person name="Reynolds H.T."/>
            <person name="Vijayakumar V."/>
            <person name="Gluck-Thaler E."/>
            <person name="Korotkin H.B."/>
            <person name="Matheny P.B."/>
            <person name="Slot J.C."/>
        </authorList>
    </citation>
    <scope>NUCLEOTIDE SEQUENCE [LARGE SCALE GENOMIC DNA]</scope>
    <source>
        <strain evidence="1 2">2631</strain>
    </source>
</reference>
<dbReference type="EMBL" id="NHYD01001635">
    <property type="protein sequence ID" value="PPQ90481.1"/>
    <property type="molecule type" value="Genomic_DNA"/>
</dbReference>
<sequence length="113" mass="12146">MRWLAGETTSASSSLSQAQASKDATLLAFKTLKANRNGIRVNLANRAKQEANWTTVEEKLSPIQSKNAQESLEGKVFHSGLGDLGSKWLLTMVVVGKMEAHGVQVVAAISRGH</sequence>